<dbReference type="Pfam" id="PF02706">
    <property type="entry name" value="Wzz"/>
    <property type="match status" value="1"/>
</dbReference>
<evidence type="ECO:0000256" key="12">
    <source>
        <dbReference type="ARBA" id="ARBA00022840"/>
    </source>
</evidence>
<evidence type="ECO:0000256" key="16">
    <source>
        <dbReference type="ARBA" id="ARBA00051245"/>
    </source>
</evidence>
<comment type="similarity">
    <text evidence="4">Belongs to the etk/wzc family.</text>
</comment>
<feature type="domain" description="Polysaccharide chain length determinant N-terminal" evidence="18">
    <location>
        <begin position="26"/>
        <end position="115"/>
    </location>
</feature>
<comment type="caution">
    <text evidence="20">The sequence shown here is derived from an EMBL/GenBank/DDBJ whole genome shotgun (WGS) entry which is preliminary data.</text>
</comment>
<dbReference type="AlphaFoldDB" id="A0A2K2FRI9"/>
<organism evidence="20 21">
    <name type="scientific">Clostridium thermosuccinogenes</name>
    <dbReference type="NCBI Taxonomy" id="84032"/>
    <lineage>
        <taxon>Bacteria</taxon>
        <taxon>Bacillati</taxon>
        <taxon>Bacillota</taxon>
        <taxon>Clostridia</taxon>
        <taxon>Eubacteriales</taxon>
        <taxon>Clostridiaceae</taxon>
        <taxon>Clostridium</taxon>
    </lineage>
</organism>
<evidence type="ECO:0000256" key="10">
    <source>
        <dbReference type="ARBA" id="ARBA00022741"/>
    </source>
</evidence>
<keyword evidence="21" id="KW-1185">Reference proteome</keyword>
<comment type="similarity">
    <text evidence="2">Belongs to the CpsC/CapA family.</text>
</comment>
<evidence type="ECO:0000256" key="7">
    <source>
        <dbReference type="ARBA" id="ARBA00022519"/>
    </source>
</evidence>
<protein>
    <recommendedName>
        <fullName evidence="5">non-specific protein-tyrosine kinase</fullName>
        <ecNumber evidence="5">2.7.10.2</ecNumber>
    </recommendedName>
</protein>
<keyword evidence="12" id="KW-0067">ATP-binding</keyword>
<dbReference type="GO" id="GO:0005886">
    <property type="term" value="C:plasma membrane"/>
    <property type="evidence" value="ECO:0007669"/>
    <property type="project" value="UniProtKB-SubCell"/>
</dbReference>
<dbReference type="GO" id="GO:0005524">
    <property type="term" value="F:ATP binding"/>
    <property type="evidence" value="ECO:0007669"/>
    <property type="project" value="UniProtKB-KW"/>
</dbReference>
<evidence type="ECO:0000256" key="5">
    <source>
        <dbReference type="ARBA" id="ARBA00011903"/>
    </source>
</evidence>
<comment type="similarity">
    <text evidence="3">Belongs to the CpsD/CapB family.</text>
</comment>
<accession>A0A2K2FRI9</accession>
<reference evidence="20 21" key="1">
    <citation type="submission" date="2017-06" db="EMBL/GenBank/DDBJ databases">
        <title>Investigating the central metabolism of Clostridium thermosuccinogenes.</title>
        <authorList>
            <person name="Koendjbiharie J.G."/>
            <person name="van Kranenburg R."/>
        </authorList>
    </citation>
    <scope>NUCLEOTIDE SEQUENCE [LARGE SCALE GENOMIC DNA]</scope>
    <source>
        <strain evidence="20 21">DSM 5806</strain>
    </source>
</reference>
<dbReference type="NCBIfam" id="TIGR01007">
    <property type="entry name" value="eps_fam"/>
    <property type="match status" value="1"/>
</dbReference>
<evidence type="ECO:0000256" key="9">
    <source>
        <dbReference type="ARBA" id="ARBA00022692"/>
    </source>
</evidence>
<dbReference type="CDD" id="cd05387">
    <property type="entry name" value="BY-kinase"/>
    <property type="match status" value="1"/>
</dbReference>
<evidence type="ECO:0000256" key="14">
    <source>
        <dbReference type="ARBA" id="ARBA00023136"/>
    </source>
</evidence>
<keyword evidence="11" id="KW-0418">Kinase</keyword>
<dbReference type="InterPro" id="IPR003856">
    <property type="entry name" value="LPS_length_determ_N"/>
</dbReference>
<evidence type="ECO:0000313" key="20">
    <source>
        <dbReference type="EMBL" id="PNU01389.1"/>
    </source>
</evidence>
<dbReference type="InterPro" id="IPR050445">
    <property type="entry name" value="Bact_polysacc_biosynth/exp"/>
</dbReference>
<dbReference type="Pfam" id="PF13614">
    <property type="entry name" value="AAA_31"/>
    <property type="match status" value="1"/>
</dbReference>
<comment type="subcellular location">
    <subcellularLocation>
        <location evidence="1">Cell inner membrane</location>
        <topology evidence="1">Multi-pass membrane protein</topology>
    </subcellularLocation>
</comment>
<dbReference type="Proteomes" id="UP000236151">
    <property type="component" value="Unassembled WGS sequence"/>
</dbReference>
<dbReference type="EC" id="2.7.10.2" evidence="5"/>
<evidence type="ECO:0000256" key="15">
    <source>
        <dbReference type="ARBA" id="ARBA00023137"/>
    </source>
</evidence>
<dbReference type="InterPro" id="IPR005702">
    <property type="entry name" value="Wzc-like_C"/>
</dbReference>
<evidence type="ECO:0000256" key="1">
    <source>
        <dbReference type="ARBA" id="ARBA00004429"/>
    </source>
</evidence>
<evidence type="ECO:0000256" key="2">
    <source>
        <dbReference type="ARBA" id="ARBA00006683"/>
    </source>
</evidence>
<evidence type="ECO:0000259" key="18">
    <source>
        <dbReference type="Pfam" id="PF02706"/>
    </source>
</evidence>
<keyword evidence="8" id="KW-0808">Transferase</keyword>
<feature type="transmembrane region" description="Helical" evidence="17">
    <location>
        <begin position="326"/>
        <end position="345"/>
    </location>
</feature>
<evidence type="ECO:0000256" key="17">
    <source>
        <dbReference type="SAM" id="Phobius"/>
    </source>
</evidence>
<comment type="catalytic activity">
    <reaction evidence="16">
        <text>L-tyrosyl-[protein] + ATP = O-phospho-L-tyrosyl-[protein] + ADP + H(+)</text>
        <dbReference type="Rhea" id="RHEA:10596"/>
        <dbReference type="Rhea" id="RHEA-COMP:10136"/>
        <dbReference type="Rhea" id="RHEA-COMP:20101"/>
        <dbReference type="ChEBI" id="CHEBI:15378"/>
        <dbReference type="ChEBI" id="CHEBI:30616"/>
        <dbReference type="ChEBI" id="CHEBI:46858"/>
        <dbReference type="ChEBI" id="CHEBI:61978"/>
        <dbReference type="ChEBI" id="CHEBI:456216"/>
        <dbReference type="EC" id="2.7.10.2"/>
    </reaction>
</comment>
<sequence>MNMPGLRFIQFLLEGRLLRNEPVFNIELKDVLGALRRKFYIIIFLTVLSLALSIYYTKIKTVVYYETRASLMVGSYVRDASPQFNGDSIAGVLELMEAYRVIANTSAVAEKIIEKHGLNVTADEIKGLIDAVHQPETPYLDLTFSWVNSEEAGQILDTLIEAYINEVKNIFPASSIRVIDRERNPRGVGESLYRISARLVIGIDSASSATNPPQYRAANISSYQVPEEAFYAIAKTNSVAKKVIEKANLKTSTAFLKGRVSVDLYRNTPFLDVIIRWPDHDEAITVLNGFVETYIDEVKQFYPSSELKILEKDETPQEIVISRDRLYVTAGLAAGLVLSVLLIFAMEFMNDNLRTETDVESSLQLSVIGLIPEERRKFLKSGFGLSEKLSYAASEACKILRTNIYFTSDNARVIAVTSGMPGEGKTVTASSLAVALAQDNKKTILVDCNMRKPDVHSIFKTSEIGLSSILMNEVEWFLAIHKSEVENLSILAAGEILTEPVEALASDHMKYLIEVLRREFDYIILDTPPLNLVTDACVLSEYIDGYILVVYSGKSSRYNTLKAKKLLQFADGKILGIVLNGSKEADICKKYKKLARIQRRRAGKKHVPDAGEYDVNGMNEQITVFPSPKANES</sequence>
<evidence type="ECO:0000256" key="11">
    <source>
        <dbReference type="ARBA" id="ARBA00022777"/>
    </source>
</evidence>
<dbReference type="PANTHER" id="PTHR32309">
    <property type="entry name" value="TYROSINE-PROTEIN KINASE"/>
    <property type="match status" value="1"/>
</dbReference>
<feature type="transmembrane region" description="Helical" evidence="17">
    <location>
        <begin position="39"/>
        <end position="56"/>
    </location>
</feature>
<evidence type="ECO:0000313" key="21">
    <source>
        <dbReference type="Proteomes" id="UP000236151"/>
    </source>
</evidence>
<dbReference type="Gene3D" id="3.40.50.300">
    <property type="entry name" value="P-loop containing nucleotide triphosphate hydrolases"/>
    <property type="match status" value="1"/>
</dbReference>
<name>A0A2K2FRI9_9CLOT</name>
<dbReference type="PANTHER" id="PTHR32309:SF13">
    <property type="entry name" value="FERRIC ENTEROBACTIN TRANSPORT PROTEIN FEPE"/>
    <property type="match status" value="1"/>
</dbReference>
<proteinExistence type="inferred from homology"/>
<dbReference type="InterPro" id="IPR025669">
    <property type="entry name" value="AAA_dom"/>
</dbReference>
<evidence type="ECO:0000256" key="3">
    <source>
        <dbReference type="ARBA" id="ARBA00007316"/>
    </source>
</evidence>
<dbReference type="EMBL" id="NIOJ01000002">
    <property type="protein sequence ID" value="PNU01389.1"/>
    <property type="molecule type" value="Genomic_DNA"/>
</dbReference>
<evidence type="ECO:0000259" key="19">
    <source>
        <dbReference type="Pfam" id="PF13614"/>
    </source>
</evidence>
<dbReference type="KEGG" id="cthd:CDO33_04105"/>
<evidence type="ECO:0000256" key="4">
    <source>
        <dbReference type="ARBA" id="ARBA00008883"/>
    </source>
</evidence>
<dbReference type="SUPFAM" id="SSF52540">
    <property type="entry name" value="P-loop containing nucleoside triphosphate hydrolases"/>
    <property type="match status" value="1"/>
</dbReference>
<dbReference type="InterPro" id="IPR027417">
    <property type="entry name" value="P-loop_NTPase"/>
</dbReference>
<keyword evidence="15" id="KW-0829">Tyrosine-protein kinase</keyword>
<keyword evidence="10" id="KW-0547">Nucleotide-binding</keyword>
<keyword evidence="9 17" id="KW-0812">Transmembrane</keyword>
<feature type="domain" description="AAA" evidence="19">
    <location>
        <begin position="412"/>
        <end position="538"/>
    </location>
</feature>
<keyword evidence="6" id="KW-1003">Cell membrane</keyword>
<evidence type="ECO:0000256" key="8">
    <source>
        <dbReference type="ARBA" id="ARBA00022679"/>
    </source>
</evidence>
<keyword evidence="7" id="KW-0997">Cell inner membrane</keyword>
<keyword evidence="14 17" id="KW-0472">Membrane</keyword>
<keyword evidence="13 17" id="KW-1133">Transmembrane helix</keyword>
<gene>
    <name evidence="20" type="ORF">CDQ84_01620</name>
</gene>
<evidence type="ECO:0000256" key="6">
    <source>
        <dbReference type="ARBA" id="ARBA00022475"/>
    </source>
</evidence>
<dbReference type="GO" id="GO:0004715">
    <property type="term" value="F:non-membrane spanning protein tyrosine kinase activity"/>
    <property type="evidence" value="ECO:0007669"/>
    <property type="project" value="UniProtKB-EC"/>
</dbReference>
<evidence type="ECO:0000256" key="13">
    <source>
        <dbReference type="ARBA" id="ARBA00022989"/>
    </source>
</evidence>